<keyword evidence="2" id="KW-1185">Reference proteome</keyword>
<proteinExistence type="predicted"/>
<protein>
    <submittedName>
        <fullName evidence="1">12359_t:CDS:1</fullName>
    </submittedName>
</protein>
<accession>A0A9N8W8E1</accession>
<reference evidence="1" key="1">
    <citation type="submission" date="2021-06" db="EMBL/GenBank/DDBJ databases">
        <authorList>
            <person name="Kallberg Y."/>
            <person name="Tangrot J."/>
            <person name="Rosling A."/>
        </authorList>
    </citation>
    <scope>NUCLEOTIDE SEQUENCE</scope>
    <source>
        <strain evidence="1">FL130A</strain>
    </source>
</reference>
<organism evidence="1 2">
    <name type="scientific">Ambispora leptoticha</name>
    <dbReference type="NCBI Taxonomy" id="144679"/>
    <lineage>
        <taxon>Eukaryota</taxon>
        <taxon>Fungi</taxon>
        <taxon>Fungi incertae sedis</taxon>
        <taxon>Mucoromycota</taxon>
        <taxon>Glomeromycotina</taxon>
        <taxon>Glomeromycetes</taxon>
        <taxon>Archaeosporales</taxon>
        <taxon>Ambisporaceae</taxon>
        <taxon>Ambispora</taxon>
    </lineage>
</organism>
<gene>
    <name evidence="1" type="ORF">ALEPTO_LOCUS2305</name>
</gene>
<name>A0A9N8W8E1_9GLOM</name>
<feature type="non-terminal residue" evidence="1">
    <location>
        <position position="140"/>
    </location>
</feature>
<dbReference type="Proteomes" id="UP000789508">
    <property type="component" value="Unassembled WGS sequence"/>
</dbReference>
<evidence type="ECO:0000313" key="2">
    <source>
        <dbReference type="Proteomes" id="UP000789508"/>
    </source>
</evidence>
<dbReference type="OrthoDB" id="3360032at2759"/>
<comment type="caution">
    <text evidence="1">The sequence shown here is derived from an EMBL/GenBank/DDBJ whole genome shotgun (WGS) entry which is preliminary data.</text>
</comment>
<dbReference type="AlphaFoldDB" id="A0A9N8W8E1"/>
<sequence length="140" mass="15947">MLSENISALKSSYTIIRHQSIIPFATISEFDEHNNQNVKDNKEHWYLLSDLVDGETYETRVSYAATSPTNFVMEIYDLESVATILRNRGELSSTIITKNDDDYDPTSKIKTTNKLLRIRGIYDGYSSIPGKENQAVAYNI</sequence>
<feature type="non-terminal residue" evidence="1">
    <location>
        <position position="1"/>
    </location>
</feature>
<dbReference type="EMBL" id="CAJVPS010000326">
    <property type="protein sequence ID" value="CAG8477294.1"/>
    <property type="molecule type" value="Genomic_DNA"/>
</dbReference>
<evidence type="ECO:0000313" key="1">
    <source>
        <dbReference type="EMBL" id="CAG8477294.1"/>
    </source>
</evidence>